<dbReference type="STRING" id="1122619.GCA_000373745_01069"/>
<keyword evidence="4" id="KW-0998">Cell outer membrane</keyword>
<gene>
    <name evidence="9" type="primary">ompA_1</name>
    <name evidence="8" type="ORF">I6G29_07440</name>
    <name evidence="9" type="ORF">NCTC11997_01550</name>
</gene>
<protein>
    <submittedName>
        <fullName evidence="8">OmpA family protein</fullName>
    </submittedName>
    <submittedName>
        <fullName evidence="9">Outer membrane protein II</fullName>
    </submittedName>
</protein>
<name>A0A378XFC9_9BURK</name>
<dbReference type="EMBL" id="UGSB01000001">
    <property type="protein sequence ID" value="SUA54586.1"/>
    <property type="molecule type" value="Genomic_DNA"/>
</dbReference>
<dbReference type="GO" id="GO:0009279">
    <property type="term" value="C:cell outer membrane"/>
    <property type="evidence" value="ECO:0007669"/>
    <property type="project" value="UniProtKB-SubCell"/>
</dbReference>
<dbReference type="PANTHER" id="PTHR30329">
    <property type="entry name" value="STATOR ELEMENT OF FLAGELLAR MOTOR COMPLEX"/>
    <property type="match status" value="1"/>
</dbReference>
<dbReference type="Gene3D" id="3.30.1450.10">
    <property type="match status" value="1"/>
</dbReference>
<evidence type="ECO:0000256" key="6">
    <source>
        <dbReference type="SAM" id="SignalP"/>
    </source>
</evidence>
<feature type="signal peptide" evidence="6">
    <location>
        <begin position="1"/>
        <end position="23"/>
    </location>
</feature>
<feature type="chain" id="PRO_5016606334" evidence="6">
    <location>
        <begin position="24"/>
        <end position="268"/>
    </location>
</feature>
<dbReference type="Proteomes" id="UP000594903">
    <property type="component" value="Chromosome"/>
</dbReference>
<dbReference type="RefSeq" id="WP_018574256.1">
    <property type="nucleotide sequence ID" value="NZ_CP065725.1"/>
</dbReference>
<dbReference type="InterPro" id="IPR006665">
    <property type="entry name" value="OmpA-like"/>
</dbReference>
<proteinExistence type="predicted"/>
<dbReference type="PROSITE" id="PS01068">
    <property type="entry name" value="OMPA_1"/>
    <property type="match status" value="1"/>
</dbReference>
<dbReference type="PROSITE" id="PS51123">
    <property type="entry name" value="OMPA_2"/>
    <property type="match status" value="1"/>
</dbReference>
<evidence type="ECO:0000256" key="4">
    <source>
        <dbReference type="ARBA" id="ARBA00023237"/>
    </source>
</evidence>
<dbReference type="Gene3D" id="3.30.1330.60">
    <property type="entry name" value="OmpA-like domain"/>
    <property type="match status" value="1"/>
</dbReference>
<evidence type="ECO:0000313" key="9">
    <source>
        <dbReference type="EMBL" id="SUA54586.1"/>
    </source>
</evidence>
<keyword evidence="11" id="KW-1185">Reference proteome</keyword>
<dbReference type="OrthoDB" id="5360144at2"/>
<organism evidence="9 10">
    <name type="scientific">Oligella ureolytica</name>
    <dbReference type="NCBI Taxonomy" id="90244"/>
    <lineage>
        <taxon>Bacteria</taxon>
        <taxon>Pseudomonadati</taxon>
        <taxon>Pseudomonadota</taxon>
        <taxon>Betaproteobacteria</taxon>
        <taxon>Burkholderiales</taxon>
        <taxon>Alcaligenaceae</taxon>
        <taxon>Oligella</taxon>
    </lineage>
</organism>
<dbReference type="AlphaFoldDB" id="A0A378XFC9"/>
<dbReference type="PRINTS" id="PR01021">
    <property type="entry name" value="OMPADOMAIN"/>
</dbReference>
<reference evidence="8 11" key="2">
    <citation type="submission" date="2020-12" db="EMBL/GenBank/DDBJ databases">
        <title>FDA dAtabase for Regulatory Grade micrObial Sequences (FDA-ARGOS): Supporting development and validation of Infectious Disease Dx tests.</title>
        <authorList>
            <person name="Sproer C."/>
            <person name="Gronow S."/>
            <person name="Severitt S."/>
            <person name="Schroder I."/>
            <person name="Tallon L."/>
            <person name="Sadzewicz L."/>
            <person name="Zhao X."/>
            <person name="Boylan J."/>
            <person name="Ott S."/>
            <person name="Bowen H."/>
            <person name="Vavikolanu K."/>
            <person name="Mehta A."/>
            <person name="Aluvathingal J."/>
            <person name="Nadendla S."/>
            <person name="Lowell S."/>
            <person name="Myers T."/>
            <person name="Yan Y."/>
            <person name="Sichtig H."/>
        </authorList>
    </citation>
    <scope>NUCLEOTIDE SEQUENCE [LARGE SCALE GENOMIC DNA]</scope>
    <source>
        <strain evidence="8 11">FDAARGOS_872</strain>
    </source>
</reference>
<dbReference type="InterPro" id="IPR007450">
    <property type="entry name" value="BamE_dom"/>
</dbReference>
<dbReference type="InterPro" id="IPR050330">
    <property type="entry name" value="Bact_OuterMem_StrucFunc"/>
</dbReference>
<keyword evidence="2 6" id="KW-0732">Signal</keyword>
<accession>A0A378XFC9</accession>
<reference evidence="9 10" key="1">
    <citation type="submission" date="2018-06" db="EMBL/GenBank/DDBJ databases">
        <authorList>
            <consortium name="Pathogen Informatics"/>
            <person name="Doyle S."/>
        </authorList>
    </citation>
    <scope>NUCLEOTIDE SEQUENCE [LARGE SCALE GENOMIC DNA]</scope>
    <source>
        <strain evidence="9 10">NCTC11997</strain>
    </source>
</reference>
<evidence type="ECO:0000256" key="2">
    <source>
        <dbReference type="ARBA" id="ARBA00022729"/>
    </source>
</evidence>
<evidence type="ECO:0000256" key="3">
    <source>
        <dbReference type="ARBA" id="ARBA00023136"/>
    </source>
</evidence>
<evidence type="ECO:0000313" key="10">
    <source>
        <dbReference type="Proteomes" id="UP000254603"/>
    </source>
</evidence>
<dbReference type="SUPFAM" id="SSF103088">
    <property type="entry name" value="OmpA-like"/>
    <property type="match status" value="1"/>
</dbReference>
<keyword evidence="3 5" id="KW-0472">Membrane</keyword>
<dbReference type="Proteomes" id="UP000254603">
    <property type="component" value="Unassembled WGS sequence"/>
</dbReference>
<dbReference type="InterPro" id="IPR006690">
    <property type="entry name" value="OMPA-like_CS"/>
</dbReference>
<dbReference type="EMBL" id="CP065725">
    <property type="protein sequence ID" value="QPT39039.1"/>
    <property type="molecule type" value="Genomic_DNA"/>
</dbReference>
<feature type="domain" description="OmpA-like" evidence="7">
    <location>
        <begin position="141"/>
        <end position="265"/>
    </location>
</feature>
<evidence type="ECO:0000256" key="1">
    <source>
        <dbReference type="ARBA" id="ARBA00004442"/>
    </source>
</evidence>
<comment type="subcellular location">
    <subcellularLocation>
        <location evidence="1">Cell outer membrane</location>
    </subcellularLocation>
</comment>
<dbReference type="InterPro" id="IPR006664">
    <property type="entry name" value="OMP_bac"/>
</dbReference>
<dbReference type="PANTHER" id="PTHR30329:SF21">
    <property type="entry name" value="LIPOPROTEIN YIAD-RELATED"/>
    <property type="match status" value="1"/>
</dbReference>
<sequence length="268" mass="29627">MKFFQYKASLAAVAASLALVACGNVSKVHSDGTTDEPVWPNVERVNHHNDMGTFPNLESLKEVKAGMTKDQLYYLLGRPHFGEGIIAVREWDYLFHFHTPGQGTNDVTTCQFKVLFDRDVYTRSFFWKPVDPASAACPPGSGPQRYTVASDALFAFDQATLSQNGRQRISGLANELRSFDELNEVVVYGHTDRLGSDAYNMGLSQRRAEAVRQLLVQEGVPSHLIRAQGLGKNQPVVQCENANRNELVACLAPNRRVEVTVNGSGLVK</sequence>
<evidence type="ECO:0000313" key="11">
    <source>
        <dbReference type="Proteomes" id="UP000594903"/>
    </source>
</evidence>
<dbReference type="Pfam" id="PF00691">
    <property type="entry name" value="OmpA"/>
    <property type="match status" value="1"/>
</dbReference>
<evidence type="ECO:0000313" key="8">
    <source>
        <dbReference type="EMBL" id="QPT39039.1"/>
    </source>
</evidence>
<dbReference type="PROSITE" id="PS51257">
    <property type="entry name" value="PROKAR_LIPOPROTEIN"/>
    <property type="match status" value="1"/>
</dbReference>
<dbReference type="CDD" id="cd07185">
    <property type="entry name" value="OmpA_C-like"/>
    <property type="match status" value="1"/>
</dbReference>
<evidence type="ECO:0000256" key="5">
    <source>
        <dbReference type="PROSITE-ProRule" id="PRU00473"/>
    </source>
</evidence>
<dbReference type="Pfam" id="PF04355">
    <property type="entry name" value="BamE"/>
    <property type="match status" value="1"/>
</dbReference>
<dbReference type="InterPro" id="IPR037873">
    <property type="entry name" value="BamE-like"/>
</dbReference>
<dbReference type="InterPro" id="IPR036737">
    <property type="entry name" value="OmpA-like_sf"/>
</dbReference>
<evidence type="ECO:0000259" key="7">
    <source>
        <dbReference type="PROSITE" id="PS51123"/>
    </source>
</evidence>